<sequence length="382" mass="43682">MKRKLLKFLNRMVLSIVIVVAAIALIVVLFVQFSPQFGGKASKEAIESYKNSKNYKDGVFKNTKDVKLDMSLKDMGKALMGFFKSQPNTKPEHDLPSTKIDSLNIANYKGDTRLVWFGHSTFLLQTQGKTILIDPMLSSVPAPHPTLGSKRFSQELPITIEQLPKIDAVLISHDHYDHLDYESIKALKDKVGHFYMPLGVGAHLLEWKVDKNKITELDWWEETTFNDFKFVCTPAQHFSGRGLSDRAKTLWSSWVIQSKNDNIFFSGDSGYADHFKTIGEKYGPFDFAMIECGQYNEMWPDIHMFPEETVQAGLDVNAKKVMPIHWGAFKLAMHTWTDPVERFIKASKKEKINVIVPKIGDLIYINSLEENEGYKFWFEGLD</sequence>
<accession>A0A9X1L746</accession>
<organism evidence="3 4">
    <name type="scientific">Neotamlana sargassicola</name>
    <dbReference type="NCBI Taxonomy" id="2883125"/>
    <lineage>
        <taxon>Bacteria</taxon>
        <taxon>Pseudomonadati</taxon>
        <taxon>Bacteroidota</taxon>
        <taxon>Flavobacteriia</taxon>
        <taxon>Flavobacteriales</taxon>
        <taxon>Flavobacteriaceae</taxon>
        <taxon>Neotamlana</taxon>
    </lineage>
</organism>
<dbReference type="GO" id="GO:0070290">
    <property type="term" value="F:N-acylphosphatidylethanolamine-specific phospholipase D activity"/>
    <property type="evidence" value="ECO:0007669"/>
    <property type="project" value="InterPro"/>
</dbReference>
<dbReference type="PIRSF" id="PIRSF038896">
    <property type="entry name" value="NAPE-PLD"/>
    <property type="match status" value="1"/>
</dbReference>
<evidence type="ECO:0000259" key="2">
    <source>
        <dbReference type="Pfam" id="PF12706"/>
    </source>
</evidence>
<dbReference type="PANTHER" id="PTHR15032">
    <property type="entry name" value="N-ACYL-PHOSPHATIDYLETHANOLAMINE-HYDROLYZING PHOSPHOLIPASE D"/>
    <property type="match status" value="1"/>
</dbReference>
<gene>
    <name evidence="3" type="ORF">LG651_09365</name>
</gene>
<feature type="domain" description="Metallo-beta-lactamase" evidence="2">
    <location>
        <begin position="130"/>
        <end position="326"/>
    </location>
</feature>
<dbReference type="Gene3D" id="3.60.15.10">
    <property type="entry name" value="Ribonuclease Z/Hydroxyacylglutathione hydrolase-like"/>
    <property type="match status" value="1"/>
</dbReference>
<dbReference type="InterPro" id="IPR024884">
    <property type="entry name" value="NAPE-PLD"/>
</dbReference>
<dbReference type="GO" id="GO:0008270">
    <property type="term" value="F:zinc ion binding"/>
    <property type="evidence" value="ECO:0007669"/>
    <property type="project" value="InterPro"/>
</dbReference>
<comment type="caution">
    <text evidence="3">The sequence shown here is derived from an EMBL/GenBank/DDBJ whole genome shotgun (WGS) entry which is preliminary data.</text>
</comment>
<dbReference type="SUPFAM" id="SSF56281">
    <property type="entry name" value="Metallo-hydrolase/oxidoreductase"/>
    <property type="match status" value="1"/>
</dbReference>
<dbReference type="Pfam" id="PF12706">
    <property type="entry name" value="Lactamase_B_2"/>
    <property type="match status" value="1"/>
</dbReference>
<feature type="transmembrane region" description="Helical" evidence="1">
    <location>
        <begin position="12"/>
        <end position="33"/>
    </location>
</feature>
<dbReference type="AlphaFoldDB" id="A0A9X1L746"/>
<evidence type="ECO:0000313" key="3">
    <source>
        <dbReference type="EMBL" id="MCB4808461.1"/>
    </source>
</evidence>
<keyword evidence="1" id="KW-0812">Transmembrane</keyword>
<keyword evidence="1" id="KW-0472">Membrane</keyword>
<dbReference type="GO" id="GO:0005737">
    <property type="term" value="C:cytoplasm"/>
    <property type="evidence" value="ECO:0007669"/>
    <property type="project" value="TreeGrafter"/>
</dbReference>
<keyword evidence="1" id="KW-1133">Transmembrane helix</keyword>
<dbReference type="EMBL" id="JAJAPX010000003">
    <property type="protein sequence ID" value="MCB4808461.1"/>
    <property type="molecule type" value="Genomic_DNA"/>
</dbReference>
<reference evidence="3" key="1">
    <citation type="submission" date="2021-10" db="EMBL/GenBank/DDBJ databases">
        <title>Tamlana sargassums sp. nov., and Tamlana laminarinivorans sp. nov., two new bacteria isolated from the brown alga.</title>
        <authorList>
            <person name="Li J."/>
        </authorList>
    </citation>
    <scope>NUCLEOTIDE SEQUENCE</scope>
    <source>
        <strain evidence="3">62-3</strain>
    </source>
</reference>
<dbReference type="InterPro" id="IPR001279">
    <property type="entry name" value="Metallo-B-lactamas"/>
</dbReference>
<evidence type="ECO:0000313" key="4">
    <source>
        <dbReference type="Proteomes" id="UP001139286"/>
    </source>
</evidence>
<dbReference type="PANTHER" id="PTHR15032:SF4">
    <property type="entry name" value="N-ACYL-PHOSPHATIDYLETHANOLAMINE-HYDROLYZING PHOSPHOLIPASE D"/>
    <property type="match status" value="1"/>
</dbReference>
<protein>
    <submittedName>
        <fullName evidence="3">MBL fold metallo-hydrolase</fullName>
    </submittedName>
</protein>
<name>A0A9X1L746_9FLAO</name>
<proteinExistence type="predicted"/>
<keyword evidence="4" id="KW-1185">Reference proteome</keyword>
<dbReference type="InterPro" id="IPR036866">
    <property type="entry name" value="RibonucZ/Hydroxyglut_hydro"/>
</dbReference>
<evidence type="ECO:0000256" key="1">
    <source>
        <dbReference type="SAM" id="Phobius"/>
    </source>
</evidence>
<dbReference type="Proteomes" id="UP001139286">
    <property type="component" value="Unassembled WGS sequence"/>
</dbReference>